<name>A0A5J6YDC8_9POAL</name>
<dbReference type="EMBL" id="MK175054">
    <property type="protein sequence ID" value="QFO90892.1"/>
    <property type="molecule type" value="Genomic_DNA"/>
</dbReference>
<keyword evidence="1" id="KW-0496">Mitochondrion</keyword>
<reference evidence="1" key="1">
    <citation type="submission" date="2018-11" db="EMBL/GenBank/DDBJ databases">
        <title>Complete mitochondrial genome sequencing and phylogenetic Analysis of Cynodon dactylon Cynodon transvaalensis.</title>
        <authorList>
            <person name="Huang S."/>
            <person name="Shi Y."/>
            <person name="Jiang S."/>
            <person name="Zhou X."/>
            <person name="Liang J."/>
        </authorList>
    </citation>
    <scope>NUCLEOTIDE SEQUENCE</scope>
</reference>
<accession>A0A5J6YDC8</accession>
<dbReference type="AlphaFoldDB" id="A0A5J6YDC8"/>
<evidence type="ECO:0000313" key="1">
    <source>
        <dbReference type="EMBL" id="QFO90892.1"/>
    </source>
</evidence>
<sequence>MRIKQSSTLVGSGESNQYRSIALAAAELTWIQSLLSELGCTSSSPPTIWCDNLGATYLAANLVFHARTLEFYFHFVREKVSNRQLLVRKTTSSQQIDIFTKSLAASRFHFLRDKLTISPVSLEGAVRIALHWTPQIHT</sequence>
<organism evidence="1">
    <name type="scientific">Cynodon dactylon x Cynodon transvaalensis</name>
    <dbReference type="NCBI Taxonomy" id="1920021"/>
    <lineage>
        <taxon>Eukaryota</taxon>
        <taxon>Viridiplantae</taxon>
        <taxon>Streptophyta</taxon>
        <taxon>Embryophyta</taxon>
        <taxon>Tracheophyta</taxon>
        <taxon>Spermatophyta</taxon>
        <taxon>Magnoliopsida</taxon>
        <taxon>Liliopsida</taxon>
        <taxon>Poales</taxon>
        <taxon>Poaceae</taxon>
        <taxon>PACMAD clade</taxon>
        <taxon>Chloridoideae</taxon>
        <taxon>Cynodonteae</taxon>
        <taxon>Eleusininae</taxon>
        <taxon>Cynodon</taxon>
    </lineage>
</organism>
<dbReference type="CDD" id="cd09272">
    <property type="entry name" value="RNase_HI_RT_Ty1"/>
    <property type="match status" value="1"/>
</dbReference>
<protein>
    <submittedName>
        <fullName evidence="1">Uncharacterized protein</fullName>
    </submittedName>
</protein>
<proteinExistence type="predicted"/>
<geneLocation type="mitochondrion" evidence="1"/>
<gene>
    <name evidence="1" type="primary">ORF138</name>
</gene>